<dbReference type="EMBL" id="CACTIH010005586">
    <property type="protein sequence ID" value="CAA2998274.1"/>
    <property type="molecule type" value="Genomic_DNA"/>
</dbReference>
<reference evidence="1 2" key="1">
    <citation type="submission" date="2019-12" db="EMBL/GenBank/DDBJ databases">
        <authorList>
            <person name="Alioto T."/>
            <person name="Alioto T."/>
            <person name="Gomez Garrido J."/>
        </authorList>
    </citation>
    <scope>NUCLEOTIDE SEQUENCE [LARGE SCALE GENOMIC DNA]</scope>
</reference>
<organism evidence="1 2">
    <name type="scientific">Olea europaea subsp. europaea</name>
    <dbReference type="NCBI Taxonomy" id="158383"/>
    <lineage>
        <taxon>Eukaryota</taxon>
        <taxon>Viridiplantae</taxon>
        <taxon>Streptophyta</taxon>
        <taxon>Embryophyta</taxon>
        <taxon>Tracheophyta</taxon>
        <taxon>Spermatophyta</taxon>
        <taxon>Magnoliopsida</taxon>
        <taxon>eudicotyledons</taxon>
        <taxon>Gunneridae</taxon>
        <taxon>Pentapetalae</taxon>
        <taxon>asterids</taxon>
        <taxon>lamiids</taxon>
        <taxon>Lamiales</taxon>
        <taxon>Oleaceae</taxon>
        <taxon>Oleeae</taxon>
        <taxon>Olea</taxon>
    </lineage>
</organism>
<accession>A0A8S0T1L8</accession>
<protein>
    <submittedName>
        <fullName evidence="1">Uncharacterized protein</fullName>
    </submittedName>
</protein>
<evidence type="ECO:0000313" key="2">
    <source>
        <dbReference type="Proteomes" id="UP000594638"/>
    </source>
</evidence>
<sequence length="119" mass="11877">MANTVGTNAIPPAVTVMPTVATSKGHTRAGAAAAVRPTGRVRSGVGLGLVAGALTRATSDFVSVCTQVDIVESQHDRDLSSRRVGALTRLPPPSPTQIAGAASTAYTLGGAVLRIVAGC</sequence>
<dbReference type="AlphaFoldDB" id="A0A8S0T1L8"/>
<comment type="caution">
    <text evidence="1">The sequence shown here is derived from an EMBL/GenBank/DDBJ whole genome shotgun (WGS) entry which is preliminary data.</text>
</comment>
<dbReference type="Gramene" id="OE9A049676T1">
    <property type="protein sequence ID" value="OE9A049676C1"/>
    <property type="gene ID" value="OE9A049676"/>
</dbReference>
<evidence type="ECO:0000313" key="1">
    <source>
        <dbReference type="EMBL" id="CAA2998274.1"/>
    </source>
</evidence>
<gene>
    <name evidence="1" type="ORF">OLEA9_A049676</name>
</gene>
<name>A0A8S0T1L8_OLEEU</name>
<proteinExistence type="predicted"/>
<keyword evidence="2" id="KW-1185">Reference proteome</keyword>
<dbReference type="Proteomes" id="UP000594638">
    <property type="component" value="Unassembled WGS sequence"/>
</dbReference>